<comment type="cofactor">
    <cofactor evidence="13">
        <name>Zn(2+)</name>
        <dbReference type="ChEBI" id="CHEBI:29105"/>
    </cofactor>
    <text evidence="13">Binds 1 zinc ion per subunit.</text>
</comment>
<evidence type="ECO:0000259" key="14">
    <source>
        <dbReference type="SMART" id="SM00840"/>
    </source>
</evidence>
<keyword evidence="7 13" id="KW-0547">Nucleotide-binding</keyword>
<keyword evidence="9 13" id="KW-0067">ATP-binding</keyword>
<dbReference type="PANTHER" id="PTHR10890">
    <property type="entry name" value="CYSTEINYL-TRNA SYNTHETASE"/>
    <property type="match status" value="1"/>
</dbReference>
<feature type="binding site" evidence="13">
    <location>
        <position position="209"/>
    </location>
    <ligand>
        <name>Zn(2+)</name>
        <dbReference type="ChEBI" id="CHEBI:29105"/>
    </ligand>
</feature>
<dbReference type="Proteomes" id="UP000315217">
    <property type="component" value="Unassembled WGS sequence"/>
</dbReference>
<keyword evidence="8 13" id="KW-0862">Zinc</keyword>
<dbReference type="Pfam" id="PF23493">
    <property type="entry name" value="CysS_C"/>
    <property type="match status" value="1"/>
</dbReference>
<evidence type="ECO:0000256" key="3">
    <source>
        <dbReference type="ARBA" id="ARBA00011245"/>
    </source>
</evidence>
<name>A0A537LKS1_9BACT</name>
<evidence type="ECO:0000256" key="13">
    <source>
        <dbReference type="HAMAP-Rule" id="MF_00041"/>
    </source>
</evidence>
<dbReference type="SUPFAM" id="SSF52374">
    <property type="entry name" value="Nucleotidylyl transferase"/>
    <property type="match status" value="1"/>
</dbReference>
<feature type="domain" description="Cysteinyl-tRNA synthetase class Ia DALR" evidence="14">
    <location>
        <begin position="357"/>
        <end position="429"/>
    </location>
</feature>
<comment type="caution">
    <text evidence="15">The sequence shown here is derived from an EMBL/GenBank/DDBJ whole genome shotgun (WGS) entry which is preliminary data.</text>
</comment>
<keyword evidence="6 13" id="KW-0479">Metal-binding</keyword>
<dbReference type="Pfam" id="PF01406">
    <property type="entry name" value="tRNA-synt_1e"/>
    <property type="match status" value="1"/>
</dbReference>
<dbReference type="AlphaFoldDB" id="A0A537LKS1"/>
<keyword evidence="4 13" id="KW-0963">Cytoplasm</keyword>
<evidence type="ECO:0000313" key="15">
    <source>
        <dbReference type="EMBL" id="TMJ08605.1"/>
    </source>
</evidence>
<dbReference type="PRINTS" id="PR00983">
    <property type="entry name" value="TRNASYNTHCYS"/>
</dbReference>
<evidence type="ECO:0000256" key="8">
    <source>
        <dbReference type="ARBA" id="ARBA00022833"/>
    </source>
</evidence>
<evidence type="ECO:0000256" key="12">
    <source>
        <dbReference type="ARBA" id="ARBA00047398"/>
    </source>
</evidence>
<dbReference type="Pfam" id="PF09190">
    <property type="entry name" value="DALR_2"/>
    <property type="match status" value="1"/>
</dbReference>
<dbReference type="InterPro" id="IPR056411">
    <property type="entry name" value="CysS_C"/>
</dbReference>
<feature type="binding site" evidence="13">
    <location>
        <position position="29"/>
    </location>
    <ligand>
        <name>Zn(2+)</name>
        <dbReference type="ChEBI" id="CHEBI:29105"/>
    </ligand>
</feature>
<feature type="binding site" evidence="13">
    <location>
        <position position="238"/>
    </location>
    <ligand>
        <name>Zn(2+)</name>
        <dbReference type="ChEBI" id="CHEBI:29105"/>
    </ligand>
</feature>
<evidence type="ECO:0000256" key="11">
    <source>
        <dbReference type="ARBA" id="ARBA00023146"/>
    </source>
</evidence>
<dbReference type="GO" id="GO:0005524">
    <property type="term" value="F:ATP binding"/>
    <property type="evidence" value="ECO:0007669"/>
    <property type="project" value="UniProtKB-UniRule"/>
</dbReference>
<evidence type="ECO:0000256" key="4">
    <source>
        <dbReference type="ARBA" id="ARBA00022490"/>
    </source>
</evidence>
<dbReference type="EMBL" id="VBAI01000007">
    <property type="protein sequence ID" value="TMJ13404.1"/>
    <property type="molecule type" value="Genomic_DNA"/>
</dbReference>
<dbReference type="Proteomes" id="UP000318661">
    <property type="component" value="Unassembled WGS sequence"/>
</dbReference>
<evidence type="ECO:0000256" key="7">
    <source>
        <dbReference type="ARBA" id="ARBA00022741"/>
    </source>
</evidence>
<dbReference type="InterPro" id="IPR024909">
    <property type="entry name" value="Cys-tRNA/MSH_ligase"/>
</dbReference>
<dbReference type="NCBIfam" id="TIGR00435">
    <property type="entry name" value="cysS"/>
    <property type="match status" value="1"/>
</dbReference>
<comment type="subunit">
    <text evidence="3 13">Monomer.</text>
</comment>
<sequence>MGLRLHNTLTKRVEELVTREAGKAAIYVCGPTVYDVTHLGHMRAAVVFDVLRRYLEFRGYQVMHVQNVTDVEDKIIARAQAEGVPTDAITVRYLEDYRQASRALNVMPPHVEPHASQHIPEMIEMIKKLVEGGYAYDAEGDVYFDVSRLPQYGKLSGQLPGELRAGARVEPGEHKRHPADFAVWKHAKPGEPNWDSPWGRGRPGWHIECSAMSLKYLGMGFDIHGGGDDLIFPHHENEIAQSEAYAATQPFARYWVHNAMVMVRGEKMSKSLHNYIAVADALGRFPADVIRYALAAVHYRKPMEVDEARLQDAAKAVDRLRIALASAETILARAGSRSTDGPASRLLRKAAESARTAFTAAMDDDLNTSSGLAAVFELAAEMNRVTDQVLKGGTDATETTPGLREAREALRTITAILGLRLDSAADEDLARRVRDLAVSLRQEAAQLFSEQPGQTLDEIVAFILAGREQARAKRDFATADRIRTRMAEAGILVDDLPTGPKWRIATDGRRPTADASGPRA</sequence>
<comment type="subcellular location">
    <subcellularLocation>
        <location evidence="1 13">Cytoplasm</location>
    </subcellularLocation>
</comment>
<organism evidence="15 18">
    <name type="scientific">Candidatus Segetimicrobium genomatis</name>
    <dbReference type="NCBI Taxonomy" id="2569760"/>
    <lineage>
        <taxon>Bacteria</taxon>
        <taxon>Bacillati</taxon>
        <taxon>Candidatus Sysuimicrobiota</taxon>
        <taxon>Candidatus Sysuimicrobiia</taxon>
        <taxon>Candidatus Sysuimicrobiales</taxon>
        <taxon>Candidatus Segetimicrobiaceae</taxon>
        <taxon>Candidatus Segetimicrobium</taxon>
    </lineage>
</organism>
<evidence type="ECO:0000313" key="16">
    <source>
        <dbReference type="EMBL" id="TMJ13404.1"/>
    </source>
</evidence>
<dbReference type="InterPro" id="IPR015273">
    <property type="entry name" value="Cys-tRNA-synt_Ia_DALR"/>
</dbReference>
<keyword evidence="5 13" id="KW-0436">Ligase</keyword>
<dbReference type="InterPro" id="IPR009080">
    <property type="entry name" value="tRNAsynth_Ia_anticodon-bd"/>
</dbReference>
<dbReference type="InterPro" id="IPR015803">
    <property type="entry name" value="Cys-tRNA-ligase"/>
</dbReference>
<accession>A0A537LKS1</accession>
<dbReference type="GO" id="GO:0006423">
    <property type="term" value="P:cysteinyl-tRNA aminoacylation"/>
    <property type="evidence" value="ECO:0007669"/>
    <property type="project" value="UniProtKB-UniRule"/>
</dbReference>
<comment type="catalytic activity">
    <reaction evidence="12 13">
        <text>tRNA(Cys) + L-cysteine + ATP = L-cysteinyl-tRNA(Cys) + AMP + diphosphate</text>
        <dbReference type="Rhea" id="RHEA:17773"/>
        <dbReference type="Rhea" id="RHEA-COMP:9661"/>
        <dbReference type="Rhea" id="RHEA-COMP:9679"/>
        <dbReference type="ChEBI" id="CHEBI:30616"/>
        <dbReference type="ChEBI" id="CHEBI:33019"/>
        <dbReference type="ChEBI" id="CHEBI:35235"/>
        <dbReference type="ChEBI" id="CHEBI:78442"/>
        <dbReference type="ChEBI" id="CHEBI:78517"/>
        <dbReference type="ChEBI" id="CHEBI:456215"/>
        <dbReference type="EC" id="6.1.1.16"/>
    </reaction>
</comment>
<proteinExistence type="inferred from homology"/>
<evidence type="ECO:0000256" key="10">
    <source>
        <dbReference type="ARBA" id="ARBA00022917"/>
    </source>
</evidence>
<comment type="similarity">
    <text evidence="2 13">Belongs to the class-I aminoacyl-tRNA synthetase family.</text>
</comment>
<dbReference type="PANTHER" id="PTHR10890:SF3">
    <property type="entry name" value="CYSTEINE--TRNA LIGASE, CYTOPLASMIC"/>
    <property type="match status" value="1"/>
</dbReference>
<dbReference type="EC" id="6.1.1.16" evidence="13"/>
<dbReference type="SMART" id="SM00840">
    <property type="entry name" value="DALR_2"/>
    <property type="match status" value="1"/>
</dbReference>
<dbReference type="SUPFAM" id="SSF47323">
    <property type="entry name" value="Anticodon-binding domain of a subclass of class I aminoacyl-tRNA synthetases"/>
    <property type="match status" value="1"/>
</dbReference>
<dbReference type="GO" id="GO:0004817">
    <property type="term" value="F:cysteine-tRNA ligase activity"/>
    <property type="evidence" value="ECO:0007669"/>
    <property type="project" value="UniProtKB-UniRule"/>
</dbReference>
<dbReference type="FunFam" id="3.40.50.620:FF:000068">
    <property type="entry name" value="Cysteine--tRNA ligase"/>
    <property type="match status" value="1"/>
</dbReference>
<evidence type="ECO:0000256" key="1">
    <source>
        <dbReference type="ARBA" id="ARBA00004496"/>
    </source>
</evidence>
<evidence type="ECO:0000256" key="5">
    <source>
        <dbReference type="ARBA" id="ARBA00022598"/>
    </source>
</evidence>
<protein>
    <recommendedName>
        <fullName evidence="13">Cysteine--tRNA ligase</fullName>
        <ecNumber evidence="13">6.1.1.16</ecNumber>
    </recommendedName>
    <alternativeName>
        <fullName evidence="13">Cysteinyl-tRNA synthetase</fullName>
        <shortName evidence="13">CysRS</shortName>
    </alternativeName>
</protein>
<dbReference type="EMBL" id="VBAJ01000089">
    <property type="protein sequence ID" value="TMJ08605.1"/>
    <property type="molecule type" value="Genomic_DNA"/>
</dbReference>
<feature type="short sequence motif" description="'KMSKS' region" evidence="13">
    <location>
        <begin position="267"/>
        <end position="271"/>
    </location>
</feature>
<evidence type="ECO:0000256" key="6">
    <source>
        <dbReference type="ARBA" id="ARBA00022723"/>
    </source>
</evidence>
<dbReference type="InterPro" id="IPR014729">
    <property type="entry name" value="Rossmann-like_a/b/a_fold"/>
</dbReference>
<dbReference type="CDD" id="cd00672">
    <property type="entry name" value="CysRS_core"/>
    <property type="match status" value="1"/>
</dbReference>
<dbReference type="InterPro" id="IPR032678">
    <property type="entry name" value="tRNA-synt_1_cat_dom"/>
</dbReference>
<dbReference type="GO" id="GO:0005829">
    <property type="term" value="C:cytosol"/>
    <property type="evidence" value="ECO:0007669"/>
    <property type="project" value="TreeGrafter"/>
</dbReference>
<evidence type="ECO:0000256" key="2">
    <source>
        <dbReference type="ARBA" id="ARBA00005594"/>
    </source>
</evidence>
<dbReference type="Gene3D" id="1.20.120.1910">
    <property type="entry name" value="Cysteine-tRNA ligase, C-terminal anti-codon recognition domain"/>
    <property type="match status" value="1"/>
</dbReference>
<evidence type="ECO:0000313" key="17">
    <source>
        <dbReference type="Proteomes" id="UP000315217"/>
    </source>
</evidence>
<evidence type="ECO:0000256" key="9">
    <source>
        <dbReference type="ARBA" id="ARBA00022840"/>
    </source>
</evidence>
<feature type="binding site" evidence="13">
    <location>
        <position position="270"/>
    </location>
    <ligand>
        <name>ATP</name>
        <dbReference type="ChEBI" id="CHEBI:30616"/>
    </ligand>
</feature>
<feature type="binding site" evidence="13">
    <location>
        <position position="234"/>
    </location>
    <ligand>
        <name>Zn(2+)</name>
        <dbReference type="ChEBI" id="CHEBI:29105"/>
    </ligand>
</feature>
<dbReference type="GO" id="GO:0008270">
    <property type="term" value="F:zinc ion binding"/>
    <property type="evidence" value="ECO:0007669"/>
    <property type="project" value="UniProtKB-UniRule"/>
</dbReference>
<dbReference type="HAMAP" id="MF_00041">
    <property type="entry name" value="Cys_tRNA_synth"/>
    <property type="match status" value="1"/>
</dbReference>
<keyword evidence="10 13" id="KW-0648">Protein biosynthesis</keyword>
<gene>
    <name evidence="13" type="primary">cysS</name>
    <name evidence="16" type="ORF">E6G98_00360</name>
    <name evidence="15" type="ORF">E6G99_04135</name>
</gene>
<reference evidence="17 18" key="1">
    <citation type="journal article" date="2019" name="Nat. Microbiol.">
        <title>Mediterranean grassland soil C-N compound turnover is dependent on rainfall and depth, and is mediated by genomically divergent microorganisms.</title>
        <authorList>
            <person name="Diamond S."/>
            <person name="Andeer P.F."/>
            <person name="Li Z."/>
            <person name="Crits-Christoph A."/>
            <person name="Burstein D."/>
            <person name="Anantharaman K."/>
            <person name="Lane K.R."/>
            <person name="Thomas B.C."/>
            <person name="Pan C."/>
            <person name="Northen T.R."/>
            <person name="Banfield J.F."/>
        </authorList>
    </citation>
    <scope>NUCLEOTIDE SEQUENCE [LARGE SCALE GENOMIC DNA]</scope>
    <source>
        <strain evidence="16">NP_1</strain>
        <strain evidence="15">NP_2</strain>
    </source>
</reference>
<keyword evidence="11 13" id="KW-0030">Aminoacyl-tRNA synthetase</keyword>
<feature type="short sequence motif" description="'HIGH' region" evidence="13">
    <location>
        <begin position="31"/>
        <end position="41"/>
    </location>
</feature>
<dbReference type="Gene3D" id="3.40.50.620">
    <property type="entry name" value="HUPs"/>
    <property type="match status" value="1"/>
</dbReference>
<evidence type="ECO:0000313" key="18">
    <source>
        <dbReference type="Proteomes" id="UP000318661"/>
    </source>
</evidence>